<keyword evidence="2" id="KW-1185">Reference proteome</keyword>
<organism evidence="1 2">
    <name type="scientific">Saccharothrix saharensis</name>
    <dbReference type="NCBI Taxonomy" id="571190"/>
    <lineage>
        <taxon>Bacteria</taxon>
        <taxon>Bacillati</taxon>
        <taxon>Actinomycetota</taxon>
        <taxon>Actinomycetes</taxon>
        <taxon>Pseudonocardiales</taxon>
        <taxon>Pseudonocardiaceae</taxon>
        <taxon>Saccharothrix</taxon>
    </lineage>
</organism>
<proteinExistence type="predicted"/>
<comment type="caution">
    <text evidence="1">The sequence shown here is derived from an EMBL/GenBank/DDBJ whole genome shotgun (WGS) entry which is preliminary data.</text>
</comment>
<dbReference type="RefSeq" id="WP_425473829.1">
    <property type="nucleotide sequence ID" value="NZ_VFPP01000001.1"/>
</dbReference>
<sequence length="156" mass="17554">MTTYDRRALVEAYLDAHPKSRRGYCASNAYNAALREHQVKVLGGLQELFGVVLDLARFPQDRLGLFVLHRRLAAVGVDDTAGPDTADYDVWEDYRPRRNRAHAEAGNVMVGAGFFESRAATRSRTRATSTQLAVSALRELLRHRVMNPSFHARSLR</sequence>
<evidence type="ECO:0000313" key="2">
    <source>
        <dbReference type="Proteomes" id="UP000316628"/>
    </source>
</evidence>
<dbReference type="Proteomes" id="UP000316628">
    <property type="component" value="Unassembled WGS sequence"/>
</dbReference>
<dbReference type="AlphaFoldDB" id="A0A543JEZ2"/>
<accession>A0A543JEZ2</accession>
<evidence type="ECO:0000313" key="1">
    <source>
        <dbReference type="EMBL" id="TQM81390.1"/>
    </source>
</evidence>
<reference evidence="1 2" key="1">
    <citation type="submission" date="2019-06" db="EMBL/GenBank/DDBJ databases">
        <title>Sequencing the genomes of 1000 actinobacteria strains.</title>
        <authorList>
            <person name="Klenk H.-P."/>
        </authorList>
    </citation>
    <scope>NUCLEOTIDE SEQUENCE [LARGE SCALE GENOMIC DNA]</scope>
    <source>
        <strain evidence="1 2">DSM 45456</strain>
    </source>
</reference>
<name>A0A543JEZ2_9PSEU</name>
<dbReference type="EMBL" id="VFPP01000001">
    <property type="protein sequence ID" value="TQM81390.1"/>
    <property type="molecule type" value="Genomic_DNA"/>
</dbReference>
<protein>
    <submittedName>
        <fullName evidence="1">Uncharacterized protein</fullName>
    </submittedName>
</protein>
<gene>
    <name evidence="1" type="ORF">FHX81_3755</name>
</gene>